<evidence type="ECO:0000313" key="3">
    <source>
        <dbReference type="EMBL" id="MEJ2861737.1"/>
    </source>
</evidence>
<protein>
    <submittedName>
        <fullName evidence="3">Cytochrome P450</fullName>
    </submittedName>
</protein>
<comment type="caution">
    <text evidence="3">The sequence shown here is derived from an EMBL/GenBank/DDBJ whole genome shotgun (WGS) entry which is preliminary data.</text>
</comment>
<reference evidence="3 4" key="1">
    <citation type="submission" date="2024-03" db="EMBL/GenBank/DDBJ databases">
        <title>Actinomycetospora sp. OC33-EN07, a novel actinomycete isolated from wild orchid (Aerides multiflora).</title>
        <authorList>
            <person name="Suriyachadkun C."/>
        </authorList>
    </citation>
    <scope>NUCLEOTIDE SEQUENCE [LARGE SCALE GENOMIC DNA]</scope>
    <source>
        <strain evidence="3 4">OC33-EN07</strain>
    </source>
</reference>
<dbReference type="RefSeq" id="WP_337702702.1">
    <property type="nucleotide sequence ID" value="NZ_JBBEGM010000003.1"/>
</dbReference>
<keyword evidence="2" id="KW-0479">Metal-binding</keyword>
<evidence type="ECO:0000313" key="4">
    <source>
        <dbReference type="Proteomes" id="UP001369736"/>
    </source>
</evidence>
<dbReference type="PANTHER" id="PTHR46696:SF6">
    <property type="entry name" value="P450, PUTATIVE (EUROFUNG)-RELATED"/>
    <property type="match status" value="1"/>
</dbReference>
<dbReference type="InterPro" id="IPR002397">
    <property type="entry name" value="Cyt_P450_B"/>
</dbReference>
<dbReference type="PRINTS" id="PR00359">
    <property type="entry name" value="BP450"/>
</dbReference>
<dbReference type="InterPro" id="IPR036396">
    <property type="entry name" value="Cyt_P450_sf"/>
</dbReference>
<organism evidence="3 4">
    <name type="scientific">Actinomycetospora flava</name>
    <dbReference type="NCBI Taxonomy" id="3129232"/>
    <lineage>
        <taxon>Bacteria</taxon>
        <taxon>Bacillati</taxon>
        <taxon>Actinomycetota</taxon>
        <taxon>Actinomycetes</taxon>
        <taxon>Pseudonocardiales</taxon>
        <taxon>Pseudonocardiaceae</taxon>
        <taxon>Actinomycetospora</taxon>
    </lineage>
</organism>
<proteinExistence type="inferred from homology"/>
<accession>A0ABU8M2Z4</accession>
<dbReference type="SUPFAM" id="SSF48264">
    <property type="entry name" value="Cytochrome P450"/>
    <property type="match status" value="1"/>
</dbReference>
<name>A0ABU8M2Z4_9PSEU</name>
<dbReference type="Proteomes" id="UP001369736">
    <property type="component" value="Unassembled WGS sequence"/>
</dbReference>
<keyword evidence="2" id="KW-0560">Oxidoreductase</keyword>
<sequence length="399" mass="43972">MSAEQSTTVGLDGWSCYTTTPAHSMALFEEARSRCPVAHSDEHDGFHLLVDHDDVKAAMADHGTFSSEPQVLRPMLPRKPIPALEMDPPRHKPWRQLFNRAIKPNTVRELEPLVRGDVTRHIDAFVADGRTDLVPSLAEPVPAEAICRLVGVDDELVPEIRELAIAMFAAMGEPEEFGRRQAQFGEITVREVHKRRAEPRDDYLTEVAHAEVEGRTLDDDDLVVLLAAFLGAGHHSTTSGISSLVYEVFSAPEILASVRADPSTIPAAVEEVLRLRPPFYGFFRRTTTTTTIAGTAIPAGDDVYVGWAAANRDPEVFADPASFRLDRGRNRHLAFGFGVHNCPGAALARMEMRVVLEELLRRTPDLRVELDDPAWVFGGGDYAFLPALPVTFTPGTPSR</sequence>
<keyword evidence="2" id="KW-0408">Iron</keyword>
<dbReference type="EMBL" id="JBBEGM010000003">
    <property type="protein sequence ID" value="MEJ2861737.1"/>
    <property type="molecule type" value="Genomic_DNA"/>
</dbReference>
<dbReference type="PRINTS" id="PR00385">
    <property type="entry name" value="P450"/>
</dbReference>
<dbReference type="Gene3D" id="1.10.630.10">
    <property type="entry name" value="Cytochrome P450"/>
    <property type="match status" value="1"/>
</dbReference>
<dbReference type="Pfam" id="PF00067">
    <property type="entry name" value="p450"/>
    <property type="match status" value="1"/>
</dbReference>
<evidence type="ECO:0000256" key="2">
    <source>
        <dbReference type="RuleBase" id="RU000461"/>
    </source>
</evidence>
<dbReference type="PROSITE" id="PS00086">
    <property type="entry name" value="CYTOCHROME_P450"/>
    <property type="match status" value="1"/>
</dbReference>
<keyword evidence="4" id="KW-1185">Reference proteome</keyword>
<keyword evidence="2" id="KW-0349">Heme</keyword>
<dbReference type="PANTHER" id="PTHR46696">
    <property type="entry name" value="P450, PUTATIVE (EUROFUNG)-RELATED"/>
    <property type="match status" value="1"/>
</dbReference>
<comment type="similarity">
    <text evidence="1 2">Belongs to the cytochrome P450 family.</text>
</comment>
<dbReference type="InterPro" id="IPR017972">
    <property type="entry name" value="Cyt_P450_CS"/>
</dbReference>
<keyword evidence="2" id="KW-0503">Monooxygenase</keyword>
<gene>
    <name evidence="3" type="ORF">WCD58_11250</name>
</gene>
<evidence type="ECO:0000256" key="1">
    <source>
        <dbReference type="ARBA" id="ARBA00010617"/>
    </source>
</evidence>
<dbReference type="InterPro" id="IPR001128">
    <property type="entry name" value="Cyt_P450"/>
</dbReference>